<evidence type="ECO:0000313" key="2">
    <source>
        <dbReference type="EMBL" id="CAF0899346.1"/>
    </source>
</evidence>
<evidence type="ECO:0000256" key="1">
    <source>
        <dbReference type="SAM" id="SignalP"/>
    </source>
</evidence>
<dbReference type="EMBL" id="CAJNOK010003390">
    <property type="protein sequence ID" value="CAF0899346.1"/>
    <property type="molecule type" value="Genomic_DNA"/>
</dbReference>
<accession>A0A815DYW6</accession>
<dbReference type="Proteomes" id="UP000682733">
    <property type="component" value="Unassembled WGS sequence"/>
</dbReference>
<comment type="caution">
    <text evidence="3">The sequence shown here is derived from an EMBL/GenBank/DDBJ whole genome shotgun (WGS) entry which is preliminary data.</text>
</comment>
<evidence type="ECO:0000313" key="4">
    <source>
        <dbReference type="EMBL" id="CAF3680431.1"/>
    </source>
</evidence>
<dbReference type="EMBL" id="CAJOBA010003393">
    <property type="protein sequence ID" value="CAF3680431.1"/>
    <property type="molecule type" value="Genomic_DNA"/>
</dbReference>
<dbReference type="AlphaFoldDB" id="A0A815DYW6"/>
<keyword evidence="6" id="KW-1185">Reference proteome</keyword>
<evidence type="ECO:0000313" key="6">
    <source>
        <dbReference type="Proteomes" id="UP000663829"/>
    </source>
</evidence>
<reference evidence="3" key="1">
    <citation type="submission" date="2021-02" db="EMBL/GenBank/DDBJ databases">
        <authorList>
            <person name="Nowell W R."/>
        </authorList>
    </citation>
    <scope>NUCLEOTIDE SEQUENCE</scope>
</reference>
<sequence length="235" mass="26930">MPLPGMRLSDLFLILLIVRTSLITGQISSSQVTQDLDEMQRGYTQMMSLIPSTTAKVMDLSCRVAINCCPNNFNYFLTMNILKICFTSTDESAIVNCSLAMELQQLFAQQPVEELEQVFTHMKFFHYTAAVPVANLTSQHCTPQQQAALEPCNTFGPDPRIPECLRTAFRIWAVDDPQKYQEYFEWFKKTATQLNEYFYNTGSKNPIKFRGPQPSLIQKKFLAFFVWKISFPDAS</sequence>
<dbReference type="Proteomes" id="UP000677228">
    <property type="component" value="Unassembled WGS sequence"/>
</dbReference>
<keyword evidence="1" id="KW-0732">Signal</keyword>
<proteinExistence type="predicted"/>
<dbReference type="Proteomes" id="UP000663829">
    <property type="component" value="Unassembled WGS sequence"/>
</dbReference>
<gene>
    <name evidence="3" type="ORF">GPM918_LOCUS28684</name>
    <name evidence="2" type="ORF">OVA965_LOCUS9541</name>
    <name evidence="5" type="ORF">SRO942_LOCUS29201</name>
    <name evidence="4" type="ORF">TMI583_LOCUS9541</name>
</gene>
<organism evidence="3 6">
    <name type="scientific">Didymodactylos carnosus</name>
    <dbReference type="NCBI Taxonomy" id="1234261"/>
    <lineage>
        <taxon>Eukaryota</taxon>
        <taxon>Metazoa</taxon>
        <taxon>Spiralia</taxon>
        <taxon>Gnathifera</taxon>
        <taxon>Rotifera</taxon>
        <taxon>Eurotatoria</taxon>
        <taxon>Bdelloidea</taxon>
        <taxon>Philodinida</taxon>
        <taxon>Philodinidae</taxon>
        <taxon>Didymodactylos</taxon>
    </lineage>
</organism>
<name>A0A815DYW6_9BILA</name>
<evidence type="ECO:0000313" key="3">
    <source>
        <dbReference type="EMBL" id="CAF1304451.1"/>
    </source>
</evidence>
<dbReference type="EMBL" id="CAJOBC010039073">
    <property type="protein sequence ID" value="CAF4134497.1"/>
    <property type="molecule type" value="Genomic_DNA"/>
</dbReference>
<feature type="chain" id="PRO_5036411485" evidence="1">
    <location>
        <begin position="26"/>
        <end position="235"/>
    </location>
</feature>
<protein>
    <submittedName>
        <fullName evidence="3">Uncharacterized protein</fullName>
    </submittedName>
</protein>
<feature type="signal peptide" evidence="1">
    <location>
        <begin position="1"/>
        <end position="25"/>
    </location>
</feature>
<evidence type="ECO:0000313" key="5">
    <source>
        <dbReference type="EMBL" id="CAF4134497.1"/>
    </source>
</evidence>
<dbReference type="EMBL" id="CAJNOQ010012628">
    <property type="protein sequence ID" value="CAF1304451.1"/>
    <property type="molecule type" value="Genomic_DNA"/>
</dbReference>
<dbReference type="Proteomes" id="UP000681722">
    <property type="component" value="Unassembled WGS sequence"/>
</dbReference>